<evidence type="ECO:0008006" key="3">
    <source>
        <dbReference type="Google" id="ProtNLM"/>
    </source>
</evidence>
<feature type="non-terminal residue" evidence="1">
    <location>
        <position position="90"/>
    </location>
</feature>
<evidence type="ECO:0000313" key="1">
    <source>
        <dbReference type="EMBL" id="PHJ19386.1"/>
    </source>
</evidence>
<reference evidence="1 2" key="1">
    <citation type="journal article" date="2017" name="Int. J. Parasitol.">
        <title>The genome of the protozoan parasite Cystoisospora suis and a reverse vaccinology approach to identify vaccine candidates.</title>
        <authorList>
            <person name="Palmieri N."/>
            <person name="Shrestha A."/>
            <person name="Ruttkowski B."/>
            <person name="Beck T."/>
            <person name="Vogl C."/>
            <person name="Tomley F."/>
            <person name="Blake D.P."/>
            <person name="Joachim A."/>
        </authorList>
    </citation>
    <scope>NUCLEOTIDE SEQUENCE [LARGE SCALE GENOMIC DNA]</scope>
    <source>
        <strain evidence="1 2">Wien I</strain>
    </source>
</reference>
<organism evidence="1 2">
    <name type="scientific">Cystoisospora suis</name>
    <dbReference type="NCBI Taxonomy" id="483139"/>
    <lineage>
        <taxon>Eukaryota</taxon>
        <taxon>Sar</taxon>
        <taxon>Alveolata</taxon>
        <taxon>Apicomplexa</taxon>
        <taxon>Conoidasida</taxon>
        <taxon>Coccidia</taxon>
        <taxon>Eucoccidiorida</taxon>
        <taxon>Eimeriorina</taxon>
        <taxon>Sarcocystidae</taxon>
        <taxon>Cystoisospora</taxon>
    </lineage>
</organism>
<proteinExistence type="predicted"/>
<protein>
    <recommendedName>
        <fullName evidence="3">Heat repeat-containing protein</fullName>
    </recommendedName>
</protein>
<gene>
    <name evidence="1" type="ORF">CSUI_006785</name>
</gene>
<dbReference type="RefSeq" id="XP_067921087.1">
    <property type="nucleotide sequence ID" value="XM_068066937.1"/>
</dbReference>
<dbReference type="VEuPathDB" id="ToxoDB:CSUI_006785"/>
<dbReference type="AlphaFoldDB" id="A0A2C6KTA0"/>
<dbReference type="GeneID" id="94430148"/>
<name>A0A2C6KTA0_9APIC</name>
<dbReference type="Proteomes" id="UP000221165">
    <property type="component" value="Unassembled WGS sequence"/>
</dbReference>
<accession>A0A2C6KTA0</accession>
<comment type="caution">
    <text evidence="1">The sequence shown here is derived from an EMBL/GenBank/DDBJ whole genome shotgun (WGS) entry which is preliminary data.</text>
</comment>
<dbReference type="Gene3D" id="1.25.10.10">
    <property type="entry name" value="Leucine-rich Repeat Variant"/>
    <property type="match status" value="1"/>
</dbReference>
<sequence length="90" mass="9674">MLKQILVGGLQDALPTCRLASLQAIGFALRVFSLNVVVATLLPGVATAALDEDRSVSETSMVQLKKIVSRIEEKVQERHSSLPNDGTNLT</sequence>
<dbReference type="InterPro" id="IPR011989">
    <property type="entry name" value="ARM-like"/>
</dbReference>
<dbReference type="EMBL" id="MIGC01003485">
    <property type="protein sequence ID" value="PHJ19386.1"/>
    <property type="molecule type" value="Genomic_DNA"/>
</dbReference>
<keyword evidence="2" id="KW-1185">Reference proteome</keyword>
<evidence type="ECO:0000313" key="2">
    <source>
        <dbReference type="Proteomes" id="UP000221165"/>
    </source>
</evidence>